<comment type="caution">
    <text evidence="2">The sequence shown here is derived from an EMBL/GenBank/DDBJ whole genome shotgun (WGS) entry which is preliminary data.</text>
</comment>
<dbReference type="EMBL" id="RHXB01000008">
    <property type="protein sequence ID" value="RSE25385.1"/>
    <property type="molecule type" value="Genomic_DNA"/>
</dbReference>
<dbReference type="OrthoDB" id="9774262at2"/>
<keyword evidence="2" id="KW-0378">Hydrolase</keyword>
<sequence>MSEKWSGEKARAWYQQHPWGCGFNYLPRTAVNWTEMWQSDTFDLTTIEQELGWAREYGYNQLRTNLPHIIWLNDRDGLIYRIDRFLRVADRCGMRVVLTLLDDCAFSGDEPFAGPQKPPVRGLHNSQAAGSPGRDRVVDPACWSDIERYISDIVGHFAADTRILLWDLYNEPGNRGIFCPDGEYRQYDAKLEIYALTLMSHAFGWARAQNPSQPLTVGAWHIEPGSAPFSHPVDRVALHLSDVVSYHAYVDTPTQLEILTALLAFNRPVLCTEWLARHVGSVLAEQLPLFKALRVGAFHWGLVQGKTQTWLPWPAIASRHGDDALWFHDVLTAQGQPYSRDEMERVRRLCLAG</sequence>
<dbReference type="AlphaFoldDB" id="A0A3R9G8Y6"/>
<feature type="region of interest" description="Disordered" evidence="1">
    <location>
        <begin position="113"/>
        <end position="136"/>
    </location>
</feature>
<keyword evidence="2" id="KW-0326">Glycosidase</keyword>
<protein>
    <submittedName>
        <fullName evidence="2">1,4-beta-xylanase</fullName>
    </submittedName>
</protein>
<evidence type="ECO:0000313" key="2">
    <source>
        <dbReference type="EMBL" id="RSE25385.1"/>
    </source>
</evidence>
<dbReference type="InterPro" id="IPR017853">
    <property type="entry name" value="GH"/>
</dbReference>
<dbReference type="Gene3D" id="3.20.20.80">
    <property type="entry name" value="Glycosidases"/>
    <property type="match status" value="1"/>
</dbReference>
<keyword evidence="2" id="KW-0858">Xylan degradation</keyword>
<keyword evidence="2" id="KW-0624">Polysaccharide degradation</keyword>
<gene>
    <name evidence="2" type="ORF">EGT71_13605</name>
</gene>
<dbReference type="SUPFAM" id="SSF51445">
    <property type="entry name" value="(Trans)glycosidases"/>
    <property type="match status" value="1"/>
</dbReference>
<organism evidence="2 3">
    <name type="scientific">Atlantibacter subterraneus</name>
    <dbReference type="NCBI Taxonomy" id="255519"/>
    <lineage>
        <taxon>Bacteria</taxon>
        <taxon>Pseudomonadati</taxon>
        <taxon>Pseudomonadota</taxon>
        <taxon>Gammaproteobacteria</taxon>
        <taxon>Enterobacterales</taxon>
        <taxon>Enterobacteriaceae</taxon>
        <taxon>Atlantibacter</taxon>
    </lineage>
</organism>
<reference evidence="2 3" key="1">
    <citation type="submission" date="2018-10" db="EMBL/GenBank/DDBJ databases">
        <title>Transmission dynamics of multidrug resistant bacteria on intensive care unit surfaces.</title>
        <authorList>
            <person name="D'Souza A.W."/>
            <person name="Potter R.F."/>
            <person name="Wallace M."/>
            <person name="Shupe A."/>
            <person name="Patel S."/>
            <person name="Sun S."/>
            <person name="Gul D."/>
            <person name="Kwon J.H."/>
            <person name="Andleeb S."/>
            <person name="Burnham C.-A.D."/>
            <person name="Dantas G."/>
        </authorList>
    </citation>
    <scope>NUCLEOTIDE SEQUENCE [LARGE SCALE GENOMIC DNA]</scope>
    <source>
        <strain evidence="2 3">AS_373</strain>
    </source>
</reference>
<keyword evidence="2" id="KW-0119">Carbohydrate metabolism</keyword>
<name>A0A3R9G8Y6_9ENTR</name>
<dbReference type="GO" id="GO:0045493">
    <property type="term" value="P:xylan catabolic process"/>
    <property type="evidence" value="ECO:0007669"/>
    <property type="project" value="UniProtKB-KW"/>
</dbReference>
<accession>A0A3R9G8Y6</accession>
<evidence type="ECO:0000256" key="1">
    <source>
        <dbReference type="SAM" id="MobiDB-lite"/>
    </source>
</evidence>
<dbReference type="RefSeq" id="WP_125292014.1">
    <property type="nucleotide sequence ID" value="NZ_JAPTZM010000013.1"/>
</dbReference>
<dbReference type="GO" id="GO:0016798">
    <property type="term" value="F:hydrolase activity, acting on glycosyl bonds"/>
    <property type="evidence" value="ECO:0007669"/>
    <property type="project" value="UniProtKB-KW"/>
</dbReference>
<dbReference type="Proteomes" id="UP000275331">
    <property type="component" value="Unassembled WGS sequence"/>
</dbReference>
<proteinExistence type="predicted"/>
<evidence type="ECO:0000313" key="3">
    <source>
        <dbReference type="Proteomes" id="UP000275331"/>
    </source>
</evidence>